<evidence type="ECO:0000313" key="1">
    <source>
        <dbReference type="EMBL" id="TDH66937.1"/>
    </source>
</evidence>
<protein>
    <submittedName>
        <fullName evidence="1">Uncharacterized protein</fullName>
    </submittedName>
</protein>
<dbReference type="GeneID" id="94345352"/>
<accession>A0A976FHQ3</accession>
<gene>
    <name evidence="1" type="ORF">CCR75_001579</name>
</gene>
<proteinExistence type="predicted"/>
<keyword evidence="2" id="KW-1185">Reference proteome</keyword>
<sequence>MFSRRATPLVACRLTRHYVNKATIQVPVQQNKVHETPIVRKCGGNLMRWVGIGSRYQMYCSLLLSGSLVYQAAPSANILELLATNGAICSASVAVFFGAKRMCDTVVTDITSCRKVGDFNEFVRVTVMGIGVQELLEASPKDFKLLKHDDRDAYSFMLGRRRLQLDISTGKDINRKALNRLMAGKPLITRKIKQSKKDWRK</sequence>
<dbReference type="AlphaFoldDB" id="A0A976FHQ3"/>
<dbReference type="KEGG" id="blac:94345352"/>
<dbReference type="Proteomes" id="UP000294530">
    <property type="component" value="Unassembled WGS sequence"/>
</dbReference>
<organism evidence="1 2">
    <name type="scientific">Bremia lactucae</name>
    <name type="common">Lettuce downy mildew</name>
    <dbReference type="NCBI Taxonomy" id="4779"/>
    <lineage>
        <taxon>Eukaryota</taxon>
        <taxon>Sar</taxon>
        <taxon>Stramenopiles</taxon>
        <taxon>Oomycota</taxon>
        <taxon>Peronosporomycetes</taxon>
        <taxon>Peronosporales</taxon>
        <taxon>Peronosporaceae</taxon>
        <taxon>Bremia</taxon>
    </lineage>
</organism>
<name>A0A976FHQ3_BRELC</name>
<comment type="caution">
    <text evidence="1">The sequence shown here is derived from an EMBL/GenBank/DDBJ whole genome shotgun (WGS) entry which is preliminary data.</text>
</comment>
<dbReference type="RefSeq" id="XP_067816436.1">
    <property type="nucleotide sequence ID" value="XM_067959681.1"/>
</dbReference>
<evidence type="ECO:0000313" key="2">
    <source>
        <dbReference type="Proteomes" id="UP000294530"/>
    </source>
</evidence>
<dbReference type="EMBL" id="SHOA02000014">
    <property type="protein sequence ID" value="TDH66937.1"/>
    <property type="molecule type" value="Genomic_DNA"/>
</dbReference>
<dbReference type="OrthoDB" id="111646at2759"/>
<reference evidence="1 2" key="1">
    <citation type="journal article" date="2021" name="Genome Biol.">
        <title>AFLAP: assembly-free linkage analysis pipeline using k-mers from genome sequencing data.</title>
        <authorList>
            <person name="Fletcher K."/>
            <person name="Zhang L."/>
            <person name="Gil J."/>
            <person name="Han R."/>
            <person name="Cavanaugh K."/>
            <person name="Michelmore R."/>
        </authorList>
    </citation>
    <scope>NUCLEOTIDE SEQUENCE [LARGE SCALE GENOMIC DNA]</scope>
    <source>
        <strain evidence="1 2">SF5</strain>
    </source>
</reference>